<name>A0A699IK83_TANCI</name>
<protein>
    <submittedName>
        <fullName evidence="1">Uncharacterized protein</fullName>
    </submittedName>
</protein>
<gene>
    <name evidence="1" type="ORF">Tci_542274</name>
</gene>
<sequence>IDYEEDYQGEIQGNAQEDKLTIAMILLARAITQRYSNPTNNHLRTSSNTRNQVVIQDGRVDIQSKEQMLLAMKDEARGNINEEESDFMLDNTYGDDTFKELLATVIMMARIKPTKNKDDAKPKHDTETISKKAIAAKPKMYDGERLQRTKLIIDSPDYEETLEDTKES</sequence>
<reference evidence="1" key="1">
    <citation type="journal article" date="2019" name="Sci. Rep.">
        <title>Draft genome of Tanacetum cinerariifolium, the natural source of mosquito coil.</title>
        <authorList>
            <person name="Yamashiro T."/>
            <person name="Shiraishi A."/>
            <person name="Satake H."/>
            <person name="Nakayama K."/>
        </authorList>
    </citation>
    <scope>NUCLEOTIDE SEQUENCE</scope>
</reference>
<feature type="non-terminal residue" evidence="1">
    <location>
        <position position="1"/>
    </location>
</feature>
<dbReference type="EMBL" id="BKCJ010312246">
    <property type="protein sequence ID" value="GEZ70301.1"/>
    <property type="molecule type" value="Genomic_DNA"/>
</dbReference>
<comment type="caution">
    <text evidence="1">The sequence shown here is derived from an EMBL/GenBank/DDBJ whole genome shotgun (WGS) entry which is preliminary data.</text>
</comment>
<dbReference type="AlphaFoldDB" id="A0A699IK83"/>
<proteinExistence type="predicted"/>
<evidence type="ECO:0000313" key="1">
    <source>
        <dbReference type="EMBL" id="GEZ70301.1"/>
    </source>
</evidence>
<accession>A0A699IK83</accession>
<organism evidence="1">
    <name type="scientific">Tanacetum cinerariifolium</name>
    <name type="common">Dalmatian daisy</name>
    <name type="synonym">Chrysanthemum cinerariifolium</name>
    <dbReference type="NCBI Taxonomy" id="118510"/>
    <lineage>
        <taxon>Eukaryota</taxon>
        <taxon>Viridiplantae</taxon>
        <taxon>Streptophyta</taxon>
        <taxon>Embryophyta</taxon>
        <taxon>Tracheophyta</taxon>
        <taxon>Spermatophyta</taxon>
        <taxon>Magnoliopsida</taxon>
        <taxon>eudicotyledons</taxon>
        <taxon>Gunneridae</taxon>
        <taxon>Pentapetalae</taxon>
        <taxon>asterids</taxon>
        <taxon>campanulids</taxon>
        <taxon>Asterales</taxon>
        <taxon>Asteraceae</taxon>
        <taxon>Asteroideae</taxon>
        <taxon>Anthemideae</taxon>
        <taxon>Anthemidinae</taxon>
        <taxon>Tanacetum</taxon>
    </lineage>
</organism>